<comment type="caution">
    <text evidence="3">The sequence shown here is derived from an EMBL/GenBank/DDBJ whole genome shotgun (WGS) entry which is preliminary data.</text>
</comment>
<evidence type="ECO:0000256" key="1">
    <source>
        <dbReference type="SAM" id="MobiDB-lite"/>
    </source>
</evidence>
<feature type="compositionally biased region" description="Basic and acidic residues" evidence="1">
    <location>
        <begin position="399"/>
        <end position="411"/>
    </location>
</feature>
<feature type="chain" id="PRO_5046388396" evidence="2">
    <location>
        <begin position="33"/>
        <end position="436"/>
    </location>
</feature>
<feature type="region of interest" description="Disordered" evidence="1">
    <location>
        <begin position="399"/>
        <end position="436"/>
    </location>
</feature>
<organism evidence="3 4">
    <name type="scientific">Corynebacterium stercoris</name>
    <dbReference type="NCBI Taxonomy" id="2943490"/>
    <lineage>
        <taxon>Bacteria</taxon>
        <taxon>Bacillati</taxon>
        <taxon>Actinomycetota</taxon>
        <taxon>Actinomycetes</taxon>
        <taxon>Mycobacteriales</taxon>
        <taxon>Corynebacteriaceae</taxon>
        <taxon>Corynebacterium</taxon>
    </lineage>
</organism>
<evidence type="ECO:0000313" key="4">
    <source>
        <dbReference type="Proteomes" id="UP001204000"/>
    </source>
</evidence>
<protein>
    <submittedName>
        <fullName evidence="3">Uncharacterized protein</fullName>
    </submittedName>
</protein>
<feature type="region of interest" description="Disordered" evidence="1">
    <location>
        <begin position="251"/>
        <end position="273"/>
    </location>
</feature>
<dbReference type="Proteomes" id="UP001204000">
    <property type="component" value="Unassembled WGS sequence"/>
</dbReference>
<dbReference type="EMBL" id="JAMFTQ010000004">
    <property type="protein sequence ID" value="MCP1387622.1"/>
    <property type="molecule type" value="Genomic_DNA"/>
</dbReference>
<evidence type="ECO:0000256" key="2">
    <source>
        <dbReference type="SAM" id="SignalP"/>
    </source>
</evidence>
<reference evidence="3" key="1">
    <citation type="submission" date="2022-05" db="EMBL/GenBank/DDBJ databases">
        <title>Corynebacterium sp. TA-R-1 sp. nov., isolated from human feces.</title>
        <authorList>
            <person name="Shamsuzzaman M."/>
            <person name="Dahal R.H."/>
        </authorList>
    </citation>
    <scope>NUCLEOTIDE SEQUENCE</scope>
    <source>
        <strain evidence="3">TA-R-1</strain>
    </source>
</reference>
<feature type="signal peptide" evidence="2">
    <location>
        <begin position="1"/>
        <end position="32"/>
    </location>
</feature>
<feature type="compositionally biased region" description="Low complexity" evidence="1">
    <location>
        <begin position="251"/>
        <end position="267"/>
    </location>
</feature>
<keyword evidence="2" id="KW-0732">Signal</keyword>
<name>A0ABT1G199_9CORY</name>
<keyword evidence="4" id="KW-1185">Reference proteome</keyword>
<dbReference type="RefSeq" id="WP_253577279.1">
    <property type="nucleotide sequence ID" value="NZ_JAMFTQ010000004.1"/>
</dbReference>
<proteinExistence type="predicted"/>
<evidence type="ECO:0000313" key="3">
    <source>
        <dbReference type="EMBL" id="MCP1387622.1"/>
    </source>
</evidence>
<feature type="compositionally biased region" description="Low complexity" evidence="1">
    <location>
        <begin position="417"/>
        <end position="436"/>
    </location>
</feature>
<gene>
    <name evidence="3" type="ORF">M5J20_05395</name>
</gene>
<sequence>MFKNTATRRGTAIAAAVLSLAMVAPSITPAAAQNNAPASPTATVTPTVDPINLAPATAAELAAILKDRVIEAYPGETVETNLKAVLPANTTVSIQSDNPKQISYKNGVLKVAVPADAKANAEYKFTLTLHEGTKAEQANVTVKVIEKSEIKTLAPTTAPAAAEKTVAPGKAESFKLNVTGATLSNLKAKVDKDGAATVKVEGNKVIYTVSKDAKEGDKFNVEISYTLTYPGGLSRDVTKVFPVVVGKAEATSTTPTSETSKTTEPTADASSKLPESCKQILPLAGIPLLALIPAGLLSQIALGSSANVTNVINQQIRDFNAEIQRQAGILNPELAAAIESADKFLQAYGYSVASATVGLASLAGGIAAAAVILNRCLPDATGGTTVEAEAEISKETKEVLDQLKGSSEKLRGSSVKAGATSTPTATTTPTAPADAK</sequence>
<accession>A0ABT1G199</accession>